<protein>
    <submittedName>
        <fullName evidence="7">B12-binding domain-containing radical SAM protein</fullName>
    </submittedName>
</protein>
<dbReference type="InterPro" id="IPR007197">
    <property type="entry name" value="rSAM"/>
</dbReference>
<name>A0A849IF10_9HYPH</name>
<gene>
    <name evidence="7" type="ORF">HJG44_08735</name>
</gene>
<dbReference type="Proteomes" id="UP000564885">
    <property type="component" value="Unassembled WGS sequence"/>
</dbReference>
<dbReference type="GO" id="GO:0046872">
    <property type="term" value="F:metal ion binding"/>
    <property type="evidence" value="ECO:0007669"/>
    <property type="project" value="UniProtKB-KW"/>
</dbReference>
<keyword evidence="5" id="KW-0411">Iron-sulfur</keyword>
<evidence type="ECO:0000256" key="3">
    <source>
        <dbReference type="ARBA" id="ARBA00022723"/>
    </source>
</evidence>
<comment type="caution">
    <text evidence="7">The sequence shown here is derived from an EMBL/GenBank/DDBJ whole genome shotgun (WGS) entry which is preliminary data.</text>
</comment>
<keyword evidence="8" id="KW-1185">Reference proteome</keyword>
<dbReference type="RefSeq" id="WP_171217939.1">
    <property type="nucleotide sequence ID" value="NZ_JABEPP010000002.1"/>
</dbReference>
<dbReference type="Pfam" id="PF04055">
    <property type="entry name" value="Radical_SAM"/>
    <property type="match status" value="1"/>
</dbReference>
<dbReference type="SMART" id="SM00729">
    <property type="entry name" value="Elp3"/>
    <property type="match status" value="1"/>
</dbReference>
<comment type="cofactor">
    <cofactor evidence="1">
        <name>[4Fe-4S] cluster</name>
        <dbReference type="ChEBI" id="CHEBI:49883"/>
    </cofactor>
</comment>
<dbReference type="GO" id="GO:0051539">
    <property type="term" value="F:4 iron, 4 sulfur cluster binding"/>
    <property type="evidence" value="ECO:0007669"/>
    <property type="project" value="UniProtKB-KW"/>
</dbReference>
<dbReference type="SFLD" id="SFLDF00303">
    <property type="entry name" value="hopanoid_C2-methyltransferase"/>
    <property type="match status" value="1"/>
</dbReference>
<accession>A0A849IF10</accession>
<dbReference type="AlphaFoldDB" id="A0A849IF10"/>
<dbReference type="InterPro" id="IPR006638">
    <property type="entry name" value="Elp3/MiaA/NifB-like_rSAM"/>
</dbReference>
<evidence type="ECO:0000256" key="1">
    <source>
        <dbReference type="ARBA" id="ARBA00001966"/>
    </source>
</evidence>
<dbReference type="InterPro" id="IPR051198">
    <property type="entry name" value="BchE-like"/>
</dbReference>
<dbReference type="InterPro" id="IPR034466">
    <property type="entry name" value="Methyltransferase_Class_B"/>
</dbReference>
<dbReference type="InterPro" id="IPR034530">
    <property type="entry name" value="HpnP-like"/>
</dbReference>
<dbReference type="InterPro" id="IPR013785">
    <property type="entry name" value="Aldolase_TIM"/>
</dbReference>
<dbReference type="SFLD" id="SFLDS00029">
    <property type="entry name" value="Radical_SAM"/>
    <property type="match status" value="1"/>
</dbReference>
<dbReference type="SFLD" id="SFLDG01082">
    <property type="entry name" value="B12-binding_domain_containing"/>
    <property type="match status" value="1"/>
</dbReference>
<evidence type="ECO:0000313" key="8">
    <source>
        <dbReference type="Proteomes" id="UP000564885"/>
    </source>
</evidence>
<dbReference type="InterPro" id="IPR025274">
    <property type="entry name" value="DUF4070"/>
</dbReference>
<dbReference type="SFLD" id="SFLDG01123">
    <property type="entry name" value="methyltransferase_(Class_B)"/>
    <property type="match status" value="1"/>
</dbReference>
<dbReference type="PROSITE" id="PS51918">
    <property type="entry name" value="RADICAL_SAM"/>
    <property type="match status" value="1"/>
</dbReference>
<dbReference type="InterPro" id="IPR006158">
    <property type="entry name" value="Cobalamin-bd"/>
</dbReference>
<dbReference type="PANTHER" id="PTHR43409">
    <property type="entry name" value="ANAEROBIC MAGNESIUM-PROTOPORPHYRIN IX MONOMETHYL ESTER CYCLASE-RELATED"/>
    <property type="match status" value="1"/>
</dbReference>
<feature type="domain" description="Radical SAM core" evidence="6">
    <location>
        <begin position="176"/>
        <end position="410"/>
    </location>
</feature>
<dbReference type="SUPFAM" id="SSF102114">
    <property type="entry name" value="Radical SAM enzymes"/>
    <property type="match status" value="1"/>
</dbReference>
<sequence length="543" mass="61165">MRCQVQVRSTRRILCVFPAYTPSFGTFAHAYPLMGGVKAFMPPQGLLLIAAYLPEGWPVRFIDENIAPASERDFAWADVVLVSGMHVQVEQINDIRRRAQAAGKVAVLGGPSASGAPEWYGKFDYLHLGEMGDATDQLVALLDESVARPPRQVRLETQERLPLCDFPQPAYDRVPLKRYLIGSLQFSSGCPYRCEFCDIPALYGRQPRLKTPEQLLAELDLILRQPVRPAVVYFVDDNFIGNRKATRDMLPHLVAWQKANGYPLQFACEATLNLAQQPEILAMMREANFITVFVGIETPDADALRRIDKGHNAKLPILESIDTINSYGMEVTSGIIMGLDTDSPESEARLRDFVDASHVPVLTINLLQALPKTPLWDRLEKAGRLDPDPSRESNVRFLMPYDEVIAAWRRCIAHAYTPERLFARFIHQMEATYAHRVKVPVRSQLTLANLRRALVLGFNIALRVGLLSDYRRAFWRAAREAIRRGQVEAVFNMGFVAHHMIRFTQEALAGEQNASFYAVRTEAPGRQAKRHGLKAALSFRRAA</sequence>
<evidence type="ECO:0000256" key="4">
    <source>
        <dbReference type="ARBA" id="ARBA00023004"/>
    </source>
</evidence>
<evidence type="ECO:0000256" key="5">
    <source>
        <dbReference type="ARBA" id="ARBA00023014"/>
    </source>
</evidence>
<dbReference type="GO" id="GO:0005829">
    <property type="term" value="C:cytosol"/>
    <property type="evidence" value="ECO:0007669"/>
    <property type="project" value="TreeGrafter"/>
</dbReference>
<keyword evidence="3" id="KW-0479">Metal-binding</keyword>
<dbReference type="Pfam" id="PF02310">
    <property type="entry name" value="B12-binding"/>
    <property type="match status" value="1"/>
</dbReference>
<keyword evidence="2" id="KW-0949">S-adenosyl-L-methionine</keyword>
<dbReference type="GO" id="GO:0031419">
    <property type="term" value="F:cobalamin binding"/>
    <property type="evidence" value="ECO:0007669"/>
    <property type="project" value="InterPro"/>
</dbReference>
<organism evidence="7 8">
    <name type="scientific">Enterovirga aerilata</name>
    <dbReference type="NCBI Taxonomy" id="2730920"/>
    <lineage>
        <taxon>Bacteria</taxon>
        <taxon>Pseudomonadati</taxon>
        <taxon>Pseudomonadota</taxon>
        <taxon>Alphaproteobacteria</taxon>
        <taxon>Hyphomicrobiales</taxon>
        <taxon>Methylobacteriaceae</taxon>
        <taxon>Enterovirga</taxon>
    </lineage>
</organism>
<reference evidence="7 8" key="1">
    <citation type="submission" date="2020-04" db="EMBL/GenBank/DDBJ databases">
        <title>Enterovirga sp. isolate from soil.</title>
        <authorList>
            <person name="Chea S."/>
            <person name="Kim D.-U."/>
        </authorList>
    </citation>
    <scope>NUCLEOTIDE SEQUENCE [LARGE SCALE GENOMIC DNA]</scope>
    <source>
        <strain evidence="7 8">DB1703</strain>
    </source>
</reference>
<dbReference type="Gene3D" id="3.20.20.70">
    <property type="entry name" value="Aldolase class I"/>
    <property type="match status" value="1"/>
</dbReference>
<evidence type="ECO:0000313" key="7">
    <source>
        <dbReference type="EMBL" id="NNM72473.1"/>
    </source>
</evidence>
<keyword evidence="4" id="KW-0408">Iron</keyword>
<dbReference type="PANTHER" id="PTHR43409:SF9">
    <property type="entry name" value="BLR2995 PROTEIN"/>
    <property type="match status" value="1"/>
</dbReference>
<evidence type="ECO:0000256" key="2">
    <source>
        <dbReference type="ARBA" id="ARBA00022691"/>
    </source>
</evidence>
<dbReference type="Pfam" id="PF13282">
    <property type="entry name" value="DUF4070"/>
    <property type="match status" value="1"/>
</dbReference>
<dbReference type="InterPro" id="IPR058240">
    <property type="entry name" value="rSAM_sf"/>
</dbReference>
<dbReference type="GO" id="GO:0003824">
    <property type="term" value="F:catalytic activity"/>
    <property type="evidence" value="ECO:0007669"/>
    <property type="project" value="InterPro"/>
</dbReference>
<evidence type="ECO:0000259" key="6">
    <source>
        <dbReference type="PROSITE" id="PS51918"/>
    </source>
</evidence>
<proteinExistence type="predicted"/>
<dbReference type="EMBL" id="JABEPP010000002">
    <property type="protein sequence ID" value="NNM72473.1"/>
    <property type="molecule type" value="Genomic_DNA"/>
</dbReference>